<comment type="caution">
    <text evidence="1">The sequence shown here is derived from an EMBL/GenBank/DDBJ whole genome shotgun (WGS) entry which is preliminary data.</text>
</comment>
<sequence>MIGLDLRDREIVRALIGAELAARDDEAIASAIADLRAELPAFRREAARLLAEEVRR</sequence>
<evidence type="ECO:0000313" key="2">
    <source>
        <dbReference type="Proteomes" id="UP001500731"/>
    </source>
</evidence>
<evidence type="ECO:0000313" key="1">
    <source>
        <dbReference type="EMBL" id="GAA4478105.1"/>
    </source>
</evidence>
<accession>A0ABP8P1Z1</accession>
<name>A0ABP8P1Z1_9MICO</name>
<dbReference type="RefSeq" id="WP_345183395.1">
    <property type="nucleotide sequence ID" value="NZ_BAABGP010000003.1"/>
</dbReference>
<gene>
    <name evidence="1" type="ORF">GCM10023171_01720</name>
</gene>
<dbReference type="Proteomes" id="UP001500731">
    <property type="component" value="Unassembled WGS sequence"/>
</dbReference>
<protein>
    <submittedName>
        <fullName evidence="1">Uncharacterized protein</fullName>
    </submittedName>
</protein>
<organism evidence="1 2">
    <name type="scientific">Microbacterium panaciterrae</name>
    <dbReference type="NCBI Taxonomy" id="985759"/>
    <lineage>
        <taxon>Bacteria</taxon>
        <taxon>Bacillati</taxon>
        <taxon>Actinomycetota</taxon>
        <taxon>Actinomycetes</taxon>
        <taxon>Micrococcales</taxon>
        <taxon>Microbacteriaceae</taxon>
        <taxon>Microbacterium</taxon>
    </lineage>
</organism>
<keyword evidence="2" id="KW-1185">Reference proteome</keyword>
<proteinExistence type="predicted"/>
<reference evidence="2" key="1">
    <citation type="journal article" date="2019" name="Int. J. Syst. Evol. Microbiol.">
        <title>The Global Catalogue of Microorganisms (GCM) 10K type strain sequencing project: providing services to taxonomists for standard genome sequencing and annotation.</title>
        <authorList>
            <consortium name="The Broad Institute Genomics Platform"/>
            <consortium name="The Broad Institute Genome Sequencing Center for Infectious Disease"/>
            <person name="Wu L."/>
            <person name="Ma J."/>
        </authorList>
    </citation>
    <scope>NUCLEOTIDE SEQUENCE [LARGE SCALE GENOMIC DNA]</scope>
    <source>
        <strain evidence="2">JCM 17839</strain>
    </source>
</reference>
<dbReference type="EMBL" id="BAABGP010000003">
    <property type="protein sequence ID" value="GAA4478105.1"/>
    <property type="molecule type" value="Genomic_DNA"/>
</dbReference>